<proteinExistence type="predicted"/>
<feature type="region of interest" description="Disordered" evidence="1">
    <location>
        <begin position="702"/>
        <end position="762"/>
    </location>
</feature>
<feature type="region of interest" description="Disordered" evidence="1">
    <location>
        <begin position="806"/>
        <end position="830"/>
    </location>
</feature>
<evidence type="ECO:0000313" key="3">
    <source>
        <dbReference type="Proteomes" id="UP000799324"/>
    </source>
</evidence>
<evidence type="ECO:0000256" key="1">
    <source>
        <dbReference type="SAM" id="MobiDB-lite"/>
    </source>
</evidence>
<feature type="region of interest" description="Disordered" evidence="1">
    <location>
        <begin position="767"/>
        <end position="786"/>
    </location>
</feature>
<dbReference type="EMBL" id="MU004289">
    <property type="protein sequence ID" value="KAF2662404.1"/>
    <property type="molecule type" value="Genomic_DNA"/>
</dbReference>
<feature type="compositionally biased region" description="Basic residues" evidence="1">
    <location>
        <begin position="588"/>
        <end position="601"/>
    </location>
</feature>
<feature type="region of interest" description="Disordered" evidence="1">
    <location>
        <begin position="338"/>
        <end position="371"/>
    </location>
</feature>
<name>A0A6A6TUV8_9PLEO</name>
<feature type="compositionally biased region" description="Polar residues" evidence="1">
    <location>
        <begin position="702"/>
        <end position="718"/>
    </location>
</feature>
<accession>A0A6A6TUV8</accession>
<gene>
    <name evidence="2" type="ORF">K491DRAFT_177562</name>
</gene>
<feature type="region of interest" description="Disordered" evidence="1">
    <location>
        <begin position="89"/>
        <end position="111"/>
    </location>
</feature>
<feature type="compositionally biased region" description="Acidic residues" evidence="1">
    <location>
        <begin position="350"/>
        <end position="364"/>
    </location>
</feature>
<keyword evidence="3" id="KW-1185">Reference proteome</keyword>
<dbReference type="Proteomes" id="UP000799324">
    <property type="component" value="Unassembled WGS sequence"/>
</dbReference>
<feature type="compositionally biased region" description="Polar residues" evidence="1">
    <location>
        <begin position="771"/>
        <end position="783"/>
    </location>
</feature>
<evidence type="ECO:0000313" key="2">
    <source>
        <dbReference type="EMBL" id="KAF2662404.1"/>
    </source>
</evidence>
<dbReference type="AlphaFoldDB" id="A0A6A6TUV8"/>
<feature type="compositionally biased region" description="Low complexity" evidence="1">
    <location>
        <begin position="820"/>
        <end position="830"/>
    </location>
</feature>
<feature type="compositionally biased region" description="Polar residues" evidence="1">
    <location>
        <begin position="99"/>
        <end position="111"/>
    </location>
</feature>
<organism evidence="2 3">
    <name type="scientific">Lophiostoma macrostomum CBS 122681</name>
    <dbReference type="NCBI Taxonomy" id="1314788"/>
    <lineage>
        <taxon>Eukaryota</taxon>
        <taxon>Fungi</taxon>
        <taxon>Dikarya</taxon>
        <taxon>Ascomycota</taxon>
        <taxon>Pezizomycotina</taxon>
        <taxon>Dothideomycetes</taxon>
        <taxon>Pleosporomycetidae</taxon>
        <taxon>Pleosporales</taxon>
        <taxon>Lophiostomataceae</taxon>
        <taxon>Lophiostoma</taxon>
    </lineage>
</organism>
<sequence length="915" mass="99724">MPTYNATGVRVRLGVTHLSDTVTQHIKLRKNEAAVNSDVAEKKLRESELLREKNVPFPGDADGLRVNFLKNVPFLQVKASRELFKAGSYDEGARAGPQGRSSETPFNNLPPDLSNNAGPYFNYALNDTPAAPPLTGHSVFSATQAPDQDAVPKALVLYVTLSEKSFLPSFKDGKHQHLLIDVFFNGILASSVLMHLRDIGGGVKSFDQMFAGTRAHNLAERPWVILPSAQHKDRNSAGRDHNLSASSRWQQICAALMKEANERGLDRSGKRSPTGDYFESLANMKMPEDVEHMQSPGGQLFGVIDMVITAGSGKKTDEGYMWEPSRLRDERYHKIQPGEFTEMQQRDPDNFTDSEQDAEGETDPDFGRTPHISRQLRDVIPASSSEFPIPDSPSLIPSASSAVTPMEFVSLKDLDLASSIDQRSTPLDFTASSIPFALMQKIPNGLPAVPLSNSSNALHEAATSGVLMHGLFAATGGLTNMPSGDEYHSGDVYAPPQAHPFTPIRRPLPMFPFLGPAVCNGPLPAIGMFSALPKPIPRLSRDSGIIDPDLPPSSFLLTRLVITGKIGRVIVDHRWKVPQRVALNQPRGRSRNPSPHKKRRLSHGDEDYVETATAYRSRAKKITANRLTTPPPTSPRQADPDTTVSVDKNRMSSAHYGQLLSESEKPSVPGPALVYNTTPSSAGAAGKLMDGNDAHILSIAPTESSLAPPNGINTQNDRANPFILDDPEGLLRRRTKPARGSMTDSALLAAPSPMPAKRSMTAKGRVPNLQDFHSSGSSLSSAPDTPELEAQRNDFTQNDERQLTKAAVPMSPKRPPHTPAARLSSSSRAQSMVTEPLASAKTSITEWLQAKQKKNLRGPFPWPTNKNPLLNQGCIIRFAEDGENGKAPLRQIKSERQGVFTEDMVVVGMRYFVPG</sequence>
<reference evidence="2" key="1">
    <citation type="journal article" date="2020" name="Stud. Mycol.">
        <title>101 Dothideomycetes genomes: a test case for predicting lifestyles and emergence of pathogens.</title>
        <authorList>
            <person name="Haridas S."/>
            <person name="Albert R."/>
            <person name="Binder M."/>
            <person name="Bloem J."/>
            <person name="Labutti K."/>
            <person name="Salamov A."/>
            <person name="Andreopoulos B."/>
            <person name="Baker S."/>
            <person name="Barry K."/>
            <person name="Bills G."/>
            <person name="Bluhm B."/>
            <person name="Cannon C."/>
            <person name="Castanera R."/>
            <person name="Culley D."/>
            <person name="Daum C."/>
            <person name="Ezra D."/>
            <person name="Gonzalez J."/>
            <person name="Henrissat B."/>
            <person name="Kuo A."/>
            <person name="Liang C."/>
            <person name="Lipzen A."/>
            <person name="Lutzoni F."/>
            <person name="Magnuson J."/>
            <person name="Mondo S."/>
            <person name="Nolan M."/>
            <person name="Ohm R."/>
            <person name="Pangilinan J."/>
            <person name="Park H.-J."/>
            <person name="Ramirez L."/>
            <person name="Alfaro M."/>
            <person name="Sun H."/>
            <person name="Tritt A."/>
            <person name="Yoshinaga Y."/>
            <person name="Zwiers L.-H."/>
            <person name="Turgeon B."/>
            <person name="Goodwin S."/>
            <person name="Spatafora J."/>
            <person name="Crous P."/>
            <person name="Grigoriev I."/>
        </authorList>
    </citation>
    <scope>NUCLEOTIDE SEQUENCE</scope>
    <source>
        <strain evidence="2">CBS 122681</strain>
    </source>
</reference>
<dbReference type="OrthoDB" id="3556832at2759"/>
<protein>
    <submittedName>
        <fullName evidence="2">Uncharacterized protein</fullName>
    </submittedName>
</protein>
<feature type="region of interest" description="Disordered" evidence="1">
    <location>
        <begin position="581"/>
        <end position="650"/>
    </location>
</feature>